<name>A0A8J4YFR2_CHIOP</name>
<dbReference type="EMBL" id="JACEEZ010010070">
    <property type="protein sequence ID" value="KAG0722064.1"/>
    <property type="molecule type" value="Genomic_DNA"/>
</dbReference>
<organism evidence="1 2">
    <name type="scientific">Chionoecetes opilio</name>
    <name type="common">Atlantic snow crab</name>
    <name type="synonym">Cancer opilio</name>
    <dbReference type="NCBI Taxonomy" id="41210"/>
    <lineage>
        <taxon>Eukaryota</taxon>
        <taxon>Metazoa</taxon>
        <taxon>Ecdysozoa</taxon>
        <taxon>Arthropoda</taxon>
        <taxon>Crustacea</taxon>
        <taxon>Multicrustacea</taxon>
        <taxon>Malacostraca</taxon>
        <taxon>Eumalacostraca</taxon>
        <taxon>Eucarida</taxon>
        <taxon>Decapoda</taxon>
        <taxon>Pleocyemata</taxon>
        <taxon>Brachyura</taxon>
        <taxon>Eubrachyura</taxon>
        <taxon>Majoidea</taxon>
        <taxon>Majidae</taxon>
        <taxon>Chionoecetes</taxon>
    </lineage>
</organism>
<reference evidence="1" key="1">
    <citation type="submission" date="2020-07" db="EMBL/GenBank/DDBJ databases">
        <title>The High-quality genome of the commercially important snow crab, Chionoecetes opilio.</title>
        <authorList>
            <person name="Jeong J.-H."/>
            <person name="Ryu S."/>
        </authorList>
    </citation>
    <scope>NUCLEOTIDE SEQUENCE</scope>
    <source>
        <strain evidence="1">MADBK_172401_WGS</strain>
        <tissue evidence="1">Digestive gland</tissue>
    </source>
</reference>
<evidence type="ECO:0000313" key="2">
    <source>
        <dbReference type="Proteomes" id="UP000770661"/>
    </source>
</evidence>
<sequence>MFKKFVLSPSPANFIKPERITEVIVSGMEAYFHILSLIVKPVNLGLTLLVLMLSEIERWLTNGTVASIS</sequence>
<dbReference type="Proteomes" id="UP000770661">
    <property type="component" value="Unassembled WGS sequence"/>
</dbReference>
<gene>
    <name evidence="1" type="ORF">GWK47_006138</name>
</gene>
<proteinExistence type="predicted"/>
<evidence type="ECO:0000313" key="1">
    <source>
        <dbReference type="EMBL" id="KAG0722064.1"/>
    </source>
</evidence>
<protein>
    <submittedName>
        <fullName evidence="1">Uncharacterized protein</fullName>
    </submittedName>
</protein>
<comment type="caution">
    <text evidence="1">The sequence shown here is derived from an EMBL/GenBank/DDBJ whole genome shotgun (WGS) entry which is preliminary data.</text>
</comment>
<keyword evidence="2" id="KW-1185">Reference proteome</keyword>
<dbReference type="AlphaFoldDB" id="A0A8J4YFR2"/>
<accession>A0A8J4YFR2</accession>